<name>A0A1I7FJY6_9BACT</name>
<keyword evidence="2" id="KW-0812">Transmembrane</keyword>
<protein>
    <submittedName>
        <fullName evidence="4">Ion channel</fullName>
    </submittedName>
</protein>
<feature type="transmembrane region" description="Helical" evidence="2">
    <location>
        <begin position="128"/>
        <end position="144"/>
    </location>
</feature>
<evidence type="ECO:0000259" key="3">
    <source>
        <dbReference type="Pfam" id="PF07885"/>
    </source>
</evidence>
<keyword evidence="2" id="KW-1133">Transmembrane helix</keyword>
<evidence type="ECO:0000313" key="5">
    <source>
        <dbReference type="Proteomes" id="UP000182491"/>
    </source>
</evidence>
<dbReference type="Proteomes" id="UP000182491">
    <property type="component" value="Unassembled WGS sequence"/>
</dbReference>
<dbReference type="OrthoDB" id="3422146at2"/>
<dbReference type="SUPFAM" id="SSF81324">
    <property type="entry name" value="Voltage-gated potassium channels"/>
    <property type="match status" value="1"/>
</dbReference>
<feature type="transmembrane region" description="Helical" evidence="2">
    <location>
        <begin position="60"/>
        <end position="86"/>
    </location>
</feature>
<evidence type="ECO:0000256" key="1">
    <source>
        <dbReference type="SAM" id="MobiDB-lite"/>
    </source>
</evidence>
<evidence type="ECO:0000313" key="4">
    <source>
        <dbReference type="EMBL" id="SFU36497.1"/>
    </source>
</evidence>
<dbReference type="Gene3D" id="1.10.287.70">
    <property type="match status" value="1"/>
</dbReference>
<proteinExistence type="predicted"/>
<keyword evidence="2" id="KW-0472">Membrane</keyword>
<sequence length="336" mass="36773">MNILYLCLGILVFTLIILDIIKTALSSSGGGRVTNAVTKGVWKVFFLMAGKSGTSKLLSYSGPAILVSILLTWVLGLWSGLFLVLLSDPGSVVNSKTLVSAGPLEKLYYAGFTLSTLGMGDYKASSDAWRLVTSAAAFCGFASLTLSITYFVPVLSAVGLQSTLSLYISGMGKTPQQMLANGWNGKDFSSFFGKTSNLCQMLMQHTMNHHSYPVIHYFHNSKPGRAAIPAIVQLYEAHRLLRYRVPQGAVKDDTGIEMLQTALDTYLDVLKGTVKGHLPKQQAPTTDVRQLQEKGVPLRNAEETSQSQSPDKRHRQMMLSSLLEMDGWSWQEVYSS</sequence>
<accession>A0A1I7FJY6</accession>
<evidence type="ECO:0000256" key="2">
    <source>
        <dbReference type="SAM" id="Phobius"/>
    </source>
</evidence>
<dbReference type="STRING" id="388950.GCA_001611675_03398"/>
<gene>
    <name evidence="4" type="ORF">SAMN04487941_0261</name>
</gene>
<organism evidence="4 5">
    <name type="scientific">Pontibacter akesuensis</name>
    <dbReference type="NCBI Taxonomy" id="388950"/>
    <lineage>
        <taxon>Bacteria</taxon>
        <taxon>Pseudomonadati</taxon>
        <taxon>Bacteroidota</taxon>
        <taxon>Cytophagia</taxon>
        <taxon>Cytophagales</taxon>
        <taxon>Hymenobacteraceae</taxon>
        <taxon>Pontibacter</taxon>
    </lineage>
</organism>
<dbReference type="InterPro" id="IPR013099">
    <property type="entry name" value="K_chnl_dom"/>
</dbReference>
<keyword evidence="5" id="KW-1185">Reference proteome</keyword>
<feature type="region of interest" description="Disordered" evidence="1">
    <location>
        <begin position="278"/>
        <end position="315"/>
    </location>
</feature>
<reference evidence="5" key="1">
    <citation type="submission" date="2016-10" db="EMBL/GenBank/DDBJ databases">
        <authorList>
            <person name="Varghese N."/>
        </authorList>
    </citation>
    <scope>NUCLEOTIDE SEQUENCE [LARGE SCALE GENOMIC DNA]</scope>
    <source>
        <strain evidence="5">DSM 18820</strain>
    </source>
</reference>
<dbReference type="Pfam" id="PF07885">
    <property type="entry name" value="Ion_trans_2"/>
    <property type="match status" value="1"/>
</dbReference>
<dbReference type="EMBL" id="FPCA01000001">
    <property type="protein sequence ID" value="SFU36497.1"/>
    <property type="molecule type" value="Genomic_DNA"/>
</dbReference>
<dbReference type="RefSeq" id="WP_068839253.1">
    <property type="nucleotide sequence ID" value="NZ_BMXC01000001.1"/>
</dbReference>
<feature type="domain" description="Potassium channel" evidence="3">
    <location>
        <begin position="100"/>
        <end position="155"/>
    </location>
</feature>
<dbReference type="AlphaFoldDB" id="A0A1I7FJY6"/>